<dbReference type="Gene3D" id="3.40.1450.10">
    <property type="entry name" value="BPG-independent phosphoglycerate mutase, domain B"/>
    <property type="match status" value="1"/>
</dbReference>
<dbReference type="PATRIC" id="fig|1121405.3.peg.3694"/>
<evidence type="ECO:0000256" key="5">
    <source>
        <dbReference type="ARBA" id="ARBA00022723"/>
    </source>
</evidence>
<dbReference type="InterPro" id="IPR005995">
    <property type="entry name" value="Pgm_bpd_ind"/>
</dbReference>
<feature type="binding site" evidence="10 12">
    <location>
        <begin position="169"/>
        <end position="170"/>
    </location>
    <ligand>
        <name>substrate</name>
    </ligand>
</feature>
<evidence type="ECO:0000256" key="12">
    <source>
        <dbReference type="PIRSR" id="PIRSR001492-2"/>
    </source>
</evidence>
<dbReference type="GO" id="GO:0006096">
    <property type="term" value="P:glycolytic process"/>
    <property type="evidence" value="ECO:0007669"/>
    <property type="project" value="UniProtKB-UniRule"/>
</dbReference>
<comment type="caution">
    <text evidence="16">The sequence shown here is derived from an EMBL/GenBank/DDBJ whole genome shotgun (WGS) entry which is preliminary data.</text>
</comment>
<dbReference type="RefSeq" id="WP_020878307.1">
    <property type="nucleotide sequence ID" value="NZ_ATHJ01000110.1"/>
</dbReference>
<feature type="binding site" evidence="10 13">
    <location>
        <position position="460"/>
    </location>
    <ligand>
        <name>Mn(2+)</name>
        <dbReference type="ChEBI" id="CHEBI:29035"/>
        <label>2</label>
    </ligand>
</feature>
<evidence type="ECO:0000256" key="9">
    <source>
        <dbReference type="ARBA" id="ARBA00071648"/>
    </source>
</evidence>
<reference evidence="16 17" key="1">
    <citation type="journal article" date="2013" name="Genome Announc.">
        <title>Draft genome sequences for three mercury-methylating, sulfate-reducing bacteria.</title>
        <authorList>
            <person name="Brown S.D."/>
            <person name="Hurt R.A.Jr."/>
            <person name="Gilmour C.C."/>
            <person name="Elias D.A."/>
        </authorList>
    </citation>
    <scope>NUCLEOTIDE SEQUENCE [LARGE SCALE GENOMIC DNA]</scope>
    <source>
        <strain evidence="16 17">DSM 2059</strain>
    </source>
</reference>
<keyword evidence="17" id="KW-1185">Reference proteome</keyword>
<feature type="binding site" evidence="10 12">
    <location>
        <position position="207"/>
    </location>
    <ligand>
        <name>substrate</name>
    </ligand>
</feature>
<dbReference type="CDD" id="cd16010">
    <property type="entry name" value="iPGM"/>
    <property type="match status" value="1"/>
</dbReference>
<dbReference type="HAMAP" id="MF_01038">
    <property type="entry name" value="GpmI"/>
    <property type="match status" value="1"/>
</dbReference>
<feature type="active site" description="Phosphoserine intermediate" evidence="10 11">
    <location>
        <position position="78"/>
    </location>
</feature>
<proteinExistence type="inferred from homology"/>
<feature type="domain" description="Metalloenzyme" evidence="14">
    <location>
        <begin position="22"/>
        <end position="517"/>
    </location>
</feature>
<dbReference type="InterPro" id="IPR017850">
    <property type="entry name" value="Alkaline_phosphatase_core_sf"/>
</dbReference>
<evidence type="ECO:0000256" key="6">
    <source>
        <dbReference type="ARBA" id="ARBA00023152"/>
    </source>
</evidence>
<dbReference type="InterPro" id="IPR006124">
    <property type="entry name" value="Metalloenzyme"/>
</dbReference>
<evidence type="ECO:0000313" key="17">
    <source>
        <dbReference type="Proteomes" id="UP000014977"/>
    </source>
</evidence>
<feature type="binding site" evidence="10 13">
    <location>
        <position position="423"/>
    </location>
    <ligand>
        <name>Mn(2+)</name>
        <dbReference type="ChEBI" id="CHEBI:29035"/>
        <label>1</label>
    </ligand>
</feature>
<dbReference type="SUPFAM" id="SSF64158">
    <property type="entry name" value="2,3-Bisphosphoglycerate-independent phosphoglycerate mutase, substrate-binding domain"/>
    <property type="match status" value="1"/>
</dbReference>
<keyword evidence="6 10" id="KW-0324">Glycolysis</keyword>
<dbReference type="GO" id="GO:0006007">
    <property type="term" value="P:glucose catabolic process"/>
    <property type="evidence" value="ECO:0007669"/>
    <property type="project" value="InterPro"/>
</dbReference>
<organism evidence="16 17">
    <name type="scientific">Desulfococcus multivorans DSM 2059</name>
    <dbReference type="NCBI Taxonomy" id="1121405"/>
    <lineage>
        <taxon>Bacteria</taxon>
        <taxon>Pseudomonadati</taxon>
        <taxon>Thermodesulfobacteriota</taxon>
        <taxon>Desulfobacteria</taxon>
        <taxon>Desulfobacterales</taxon>
        <taxon>Desulfococcaceae</taxon>
        <taxon>Desulfococcus</taxon>
    </lineage>
</organism>
<feature type="binding site" evidence="10 13">
    <location>
        <position position="78"/>
    </location>
    <ligand>
        <name>Mn(2+)</name>
        <dbReference type="ChEBI" id="CHEBI:29035"/>
        <label>2</label>
    </ligand>
</feature>
<dbReference type="EMBL" id="ATHJ01000110">
    <property type="protein sequence ID" value="EPR34838.1"/>
    <property type="molecule type" value="Genomic_DNA"/>
</dbReference>
<feature type="binding site" evidence="10 13">
    <location>
        <position position="419"/>
    </location>
    <ligand>
        <name>Mn(2+)</name>
        <dbReference type="ChEBI" id="CHEBI:29035"/>
        <label>1</label>
    </ligand>
</feature>
<dbReference type="Proteomes" id="UP000014977">
    <property type="component" value="Unassembled WGS sequence"/>
</dbReference>
<evidence type="ECO:0000256" key="8">
    <source>
        <dbReference type="ARBA" id="ARBA00023235"/>
    </source>
</evidence>
<dbReference type="EC" id="5.4.2.12" evidence="4 10"/>
<evidence type="ECO:0000259" key="14">
    <source>
        <dbReference type="Pfam" id="PF01676"/>
    </source>
</evidence>
<sequence length="528" mass="57940">MKPDPIEFDPSKTGGRSNGRLCMLMILDGWGIDSEGKGNAVSLARTPTLDRLSTEYPTTQLRCSGESVGLPAGIMGNSEVGHLNIGAGRIVYQDLLRIDRAIEDGSFFTNTVFSDTMASVKQNGSALHLMGLVSDGGVHSQIKHLLALLDMARNAGVPRTYVHAITDGRDTSPTGGEDYLRRVKAHMTAHGYGQIASVCGRYYAMDRDRRWERIESAYQLYTEGAGIPETDPVEAVRNAYRRGETDEFIKPVVIADESQKSIAVIDDGDAVIFFNFRADRAREITSAFTDPSFSGFARKRQPNIAVYATMTAYDETFTLPIAFPPIHLDDILGEVVSRQGIRQLRIAETEKYAHVTYFFNGGEEAPFPGEDRVLIPSPREVATYDEKPEMSALEVTEAVLDRLRTRAYGMVVLNFANMDMVGHTGVIPAAVKACETVDRCVAKIVDEVLAQDGAVIITADHGNAEKMIGDDGNPYTAHTVNPVRLILVDERRKTIRLREGKLGDIAPTMLNIMGIDKPEAMTGKSLMD</sequence>
<evidence type="ECO:0000313" key="16">
    <source>
        <dbReference type="EMBL" id="EPR34838.1"/>
    </source>
</evidence>
<feature type="binding site" evidence="10 13">
    <location>
        <position position="478"/>
    </location>
    <ligand>
        <name>Mn(2+)</name>
        <dbReference type="ChEBI" id="CHEBI:29035"/>
        <label>1</label>
    </ligand>
</feature>
<feature type="domain" description="BPG-independent PGAM N-terminal" evidence="15">
    <location>
        <begin position="98"/>
        <end position="315"/>
    </location>
</feature>
<dbReference type="PANTHER" id="PTHR31637:SF0">
    <property type="entry name" value="2,3-BISPHOSPHOGLYCERATE-INDEPENDENT PHOSPHOGLYCERATE MUTASE"/>
    <property type="match status" value="1"/>
</dbReference>
<dbReference type="Gene3D" id="3.40.720.10">
    <property type="entry name" value="Alkaline Phosphatase, subunit A"/>
    <property type="match status" value="1"/>
</dbReference>
<feature type="binding site" evidence="10 13">
    <location>
        <position position="28"/>
    </location>
    <ligand>
        <name>Mn(2+)</name>
        <dbReference type="ChEBI" id="CHEBI:29035"/>
        <label>2</label>
    </ligand>
</feature>
<evidence type="ECO:0000256" key="3">
    <source>
        <dbReference type="ARBA" id="ARBA00008819"/>
    </source>
</evidence>
<dbReference type="NCBIfam" id="TIGR01307">
    <property type="entry name" value="pgm_bpd_ind"/>
    <property type="match status" value="1"/>
</dbReference>
<comment type="similarity">
    <text evidence="3 10">Belongs to the BPG-independent phosphoglycerate mutase family.</text>
</comment>
<feature type="binding site" evidence="10 12">
    <location>
        <position position="201"/>
    </location>
    <ligand>
        <name>substrate</name>
    </ligand>
</feature>
<feature type="binding site" evidence="10 13">
    <location>
        <position position="461"/>
    </location>
    <ligand>
        <name>Mn(2+)</name>
        <dbReference type="ChEBI" id="CHEBI:29035"/>
        <label>2</label>
    </ligand>
</feature>
<evidence type="ECO:0000256" key="2">
    <source>
        <dbReference type="ARBA" id="ARBA00004798"/>
    </source>
</evidence>
<dbReference type="FunFam" id="3.40.1450.10:FF:000001">
    <property type="entry name" value="2,3-bisphosphoglycerate-independent phosphoglycerate mutase"/>
    <property type="match status" value="1"/>
</dbReference>
<gene>
    <name evidence="10" type="primary">gpmI</name>
    <name evidence="16" type="ORF">dsmv_3217</name>
</gene>
<dbReference type="GO" id="GO:0004619">
    <property type="term" value="F:phosphoglycerate mutase activity"/>
    <property type="evidence" value="ECO:0007669"/>
    <property type="project" value="UniProtKB-UniRule"/>
</dbReference>
<evidence type="ECO:0000259" key="15">
    <source>
        <dbReference type="Pfam" id="PF06415"/>
    </source>
</evidence>
<dbReference type="SUPFAM" id="SSF53649">
    <property type="entry name" value="Alkaline phosphatase-like"/>
    <property type="match status" value="1"/>
</dbReference>
<dbReference type="UniPathway" id="UPA00109">
    <property type="reaction ID" value="UER00186"/>
</dbReference>
<keyword evidence="5 10" id="KW-0479">Metal-binding</keyword>
<dbReference type="GO" id="GO:0005829">
    <property type="term" value="C:cytosol"/>
    <property type="evidence" value="ECO:0007669"/>
    <property type="project" value="TreeGrafter"/>
</dbReference>
<dbReference type="Pfam" id="PF06415">
    <property type="entry name" value="iPGM_N"/>
    <property type="match status" value="1"/>
</dbReference>
<feature type="binding site" evidence="10 12">
    <location>
        <position position="351"/>
    </location>
    <ligand>
        <name>substrate</name>
    </ligand>
</feature>
<comment type="function">
    <text evidence="10">Catalyzes the interconversion of 2-phosphoglycerate and 3-phosphoglycerate.</text>
</comment>
<evidence type="ECO:0000256" key="1">
    <source>
        <dbReference type="ARBA" id="ARBA00000370"/>
    </source>
</evidence>
<evidence type="ECO:0000256" key="11">
    <source>
        <dbReference type="PIRSR" id="PIRSR001492-1"/>
    </source>
</evidence>
<protein>
    <recommendedName>
        <fullName evidence="9 10">2,3-bisphosphoglycerate-independent phosphoglycerate mutase</fullName>
        <shortName evidence="10">BPG-independent PGAM</shortName>
        <shortName evidence="10">Phosphoglyceromutase</shortName>
        <shortName evidence="10">iPGM</shortName>
        <ecNumber evidence="4 10">5.4.2.12</ecNumber>
    </recommendedName>
</protein>
<feature type="binding site" evidence="10 12">
    <location>
        <position position="139"/>
    </location>
    <ligand>
        <name>substrate</name>
    </ligand>
</feature>
<evidence type="ECO:0000256" key="4">
    <source>
        <dbReference type="ARBA" id="ARBA00012026"/>
    </source>
</evidence>
<dbReference type="InterPro" id="IPR011258">
    <property type="entry name" value="BPG-indep_PGM_N"/>
</dbReference>
<dbReference type="eggNOG" id="COG0696">
    <property type="taxonomic scope" value="Bacteria"/>
</dbReference>
<evidence type="ECO:0000256" key="10">
    <source>
        <dbReference type="HAMAP-Rule" id="MF_01038"/>
    </source>
</evidence>
<dbReference type="GO" id="GO:0030145">
    <property type="term" value="F:manganese ion binding"/>
    <property type="evidence" value="ECO:0007669"/>
    <property type="project" value="UniProtKB-UniRule"/>
</dbReference>
<dbReference type="Pfam" id="PF01676">
    <property type="entry name" value="Metalloenzyme"/>
    <property type="match status" value="1"/>
</dbReference>
<dbReference type="STRING" id="897.B2D07_07050"/>
<evidence type="ECO:0000256" key="7">
    <source>
        <dbReference type="ARBA" id="ARBA00023211"/>
    </source>
</evidence>
<feature type="binding site" evidence="10 12">
    <location>
        <begin position="277"/>
        <end position="280"/>
    </location>
    <ligand>
        <name>substrate</name>
    </ligand>
</feature>
<keyword evidence="7 10" id="KW-0464">Manganese</keyword>
<comment type="subunit">
    <text evidence="10">Monomer.</text>
</comment>
<dbReference type="InterPro" id="IPR036646">
    <property type="entry name" value="PGAM_B_sf"/>
</dbReference>
<evidence type="ECO:0000256" key="13">
    <source>
        <dbReference type="PIRSR" id="PIRSR001492-3"/>
    </source>
</evidence>
<accession>S7URB5</accession>
<comment type="cofactor">
    <cofactor evidence="10">
        <name>Mn(2+)</name>
        <dbReference type="ChEBI" id="CHEBI:29035"/>
    </cofactor>
    <text evidence="10">Binds 2 manganese ions per subunit.</text>
</comment>
<dbReference type="PANTHER" id="PTHR31637">
    <property type="entry name" value="2,3-BISPHOSPHOGLYCERATE-INDEPENDENT PHOSPHOGLYCERATE MUTASE"/>
    <property type="match status" value="1"/>
</dbReference>
<name>S7URB5_DESML</name>
<comment type="pathway">
    <text evidence="2 10">Carbohydrate degradation; glycolysis; pyruvate from D-glyceraldehyde 3-phosphate: step 3/5.</text>
</comment>
<dbReference type="PIRSF" id="PIRSF001492">
    <property type="entry name" value="IPGAM"/>
    <property type="match status" value="1"/>
</dbReference>
<keyword evidence="8 10" id="KW-0413">Isomerase</keyword>
<comment type="catalytic activity">
    <reaction evidence="1 10">
        <text>(2R)-2-phosphoglycerate = (2R)-3-phosphoglycerate</text>
        <dbReference type="Rhea" id="RHEA:15901"/>
        <dbReference type="ChEBI" id="CHEBI:58272"/>
        <dbReference type="ChEBI" id="CHEBI:58289"/>
        <dbReference type="EC" id="5.4.2.12"/>
    </reaction>
</comment>
<dbReference type="AlphaFoldDB" id="S7URB5"/>